<evidence type="ECO:0000256" key="1">
    <source>
        <dbReference type="ARBA" id="ARBA00004418"/>
    </source>
</evidence>
<dbReference type="RefSeq" id="WP_157332855.1">
    <property type="nucleotide sequence ID" value="NZ_JANADL010000028.1"/>
</dbReference>
<keyword evidence="9" id="KW-1185">Reference proteome</keyword>
<organism evidence="8 9">
    <name type="scientific">Bradyrhizobium cajani</name>
    <dbReference type="NCBI Taxonomy" id="1928661"/>
    <lineage>
        <taxon>Bacteria</taxon>
        <taxon>Pseudomonadati</taxon>
        <taxon>Pseudomonadota</taxon>
        <taxon>Alphaproteobacteria</taxon>
        <taxon>Hyphomicrobiales</taxon>
        <taxon>Nitrobacteraceae</taxon>
        <taxon>Bradyrhizobium</taxon>
    </lineage>
</organism>
<keyword evidence="4" id="KW-0732">Signal</keyword>
<dbReference type="OrthoDB" id="9803988at2"/>
<comment type="subcellular location">
    <subcellularLocation>
        <location evidence="1">Periplasm</location>
    </subcellularLocation>
</comment>
<evidence type="ECO:0000256" key="4">
    <source>
        <dbReference type="ARBA" id="ARBA00022729"/>
    </source>
</evidence>
<dbReference type="InterPro" id="IPR030678">
    <property type="entry name" value="Peptide/Ni-bd"/>
</dbReference>
<evidence type="ECO:0000256" key="5">
    <source>
        <dbReference type="SAM" id="MobiDB-lite"/>
    </source>
</evidence>
<dbReference type="PANTHER" id="PTHR30290">
    <property type="entry name" value="PERIPLASMIC BINDING COMPONENT OF ABC TRANSPORTER"/>
    <property type="match status" value="1"/>
</dbReference>
<dbReference type="AlphaFoldDB" id="A0A844TDJ7"/>
<feature type="domain" description="Solute-binding protein family 5" evidence="7">
    <location>
        <begin position="104"/>
        <end position="445"/>
    </location>
</feature>
<evidence type="ECO:0000313" key="8">
    <source>
        <dbReference type="EMBL" id="MVT76396.1"/>
    </source>
</evidence>
<evidence type="ECO:0000313" key="9">
    <source>
        <dbReference type="Proteomes" id="UP000449969"/>
    </source>
</evidence>
<keyword evidence="3" id="KW-0813">Transport</keyword>
<keyword evidence="6" id="KW-0812">Transmembrane</keyword>
<feature type="transmembrane region" description="Helical" evidence="6">
    <location>
        <begin position="26"/>
        <end position="47"/>
    </location>
</feature>
<evidence type="ECO:0000259" key="7">
    <source>
        <dbReference type="Pfam" id="PF00496"/>
    </source>
</evidence>
<evidence type="ECO:0000256" key="2">
    <source>
        <dbReference type="ARBA" id="ARBA00005695"/>
    </source>
</evidence>
<comment type="caution">
    <text evidence="8">The sequence shown here is derived from an EMBL/GenBank/DDBJ whole genome shotgun (WGS) entry which is preliminary data.</text>
</comment>
<accession>A0A844TDJ7</accession>
<dbReference type="Pfam" id="PF00496">
    <property type="entry name" value="SBP_bac_5"/>
    <property type="match status" value="1"/>
</dbReference>
<evidence type="ECO:0000256" key="3">
    <source>
        <dbReference type="ARBA" id="ARBA00022448"/>
    </source>
</evidence>
<dbReference type="Gene3D" id="3.40.190.10">
    <property type="entry name" value="Periplasmic binding protein-like II"/>
    <property type="match status" value="1"/>
</dbReference>
<dbReference type="Proteomes" id="UP000449969">
    <property type="component" value="Unassembled WGS sequence"/>
</dbReference>
<dbReference type="GO" id="GO:0030288">
    <property type="term" value="C:outer membrane-bounded periplasmic space"/>
    <property type="evidence" value="ECO:0007669"/>
    <property type="project" value="UniProtKB-ARBA"/>
</dbReference>
<protein>
    <submittedName>
        <fullName evidence="8">ABC transporter substrate-binding protein</fullName>
    </submittedName>
</protein>
<dbReference type="GO" id="GO:0015833">
    <property type="term" value="P:peptide transport"/>
    <property type="evidence" value="ECO:0007669"/>
    <property type="project" value="TreeGrafter"/>
</dbReference>
<reference evidence="8 9" key="1">
    <citation type="submission" date="2019-12" db="EMBL/GenBank/DDBJ databases">
        <title>Draft genome sequences Bradyrhizobium cajani AMBPC1010, Bradyrhizobium pachyrhizi AMBPC1040 and Bradyrhizobium yuanmingense ALSPC3051, three plant growth promoting strains isolated from nodules of Cajanus cajan L. in Dominican Republic.</title>
        <authorList>
            <person name="Flores-Felix J.D."/>
            <person name="Araujo J."/>
            <person name="Diaz-Alcantara C."/>
            <person name="Gonzalez-Andres F."/>
            <person name="Velazquez E."/>
        </authorList>
    </citation>
    <scope>NUCLEOTIDE SEQUENCE [LARGE SCALE GENOMIC DNA]</scope>
    <source>
        <strain evidence="8 9">1010</strain>
    </source>
</reference>
<dbReference type="GO" id="GO:0043190">
    <property type="term" value="C:ATP-binding cassette (ABC) transporter complex"/>
    <property type="evidence" value="ECO:0007669"/>
    <property type="project" value="InterPro"/>
</dbReference>
<dbReference type="Gene3D" id="3.10.105.10">
    <property type="entry name" value="Dipeptide-binding Protein, Domain 3"/>
    <property type="match status" value="1"/>
</dbReference>
<dbReference type="InterPro" id="IPR000914">
    <property type="entry name" value="SBP_5_dom"/>
</dbReference>
<dbReference type="InterPro" id="IPR039424">
    <property type="entry name" value="SBP_5"/>
</dbReference>
<dbReference type="PIRSF" id="PIRSF002741">
    <property type="entry name" value="MppA"/>
    <property type="match status" value="1"/>
</dbReference>
<dbReference type="GO" id="GO:1904680">
    <property type="term" value="F:peptide transmembrane transporter activity"/>
    <property type="evidence" value="ECO:0007669"/>
    <property type="project" value="TreeGrafter"/>
</dbReference>
<sequence>MKKVDVRTNAPGLDEHFRRGASRREVISMLMAAGMSTAAAGAVTMSADTAYAQTPRRGGRIKVATNQSSTADTLDPAKPNTPNDSARHTMFYNGLVRFDSTLTPQLELAEEITPSDRATIWHIKLRQDVRFHDGSSLTAADVVYSLQRHKDPAVGSLGRSLAEPMQEISATGPREVRVRLSGPNADLPAVLGMSNFSIIKAGTTDFRSANGTGPYKCQEFQPGGRSIALRNDEYFKRGKPYLDEIELFGIPDESARVNALLSGDVHFIGAVGARTAQRIASAPNLALFETRGGGYLSFGIRLDQEPGSNPDFVLAVKHLLDREQIRRAVYRNYAVIANDQPIDPTNRFYDPSLPQRPFDLEKARFHLQRSGFANQTLPIVVSPAAGGSEEVAQFLQQAAARIGLNFNLQRVPADGYWSNHWMKHPLGFGRINPKPSADVLFSLGFKSDSPFNESGWRNERFDQLLLEARAETDTDRRREMYGEMQRLVHRGSGVCIPAFVTILDAHVSNLKGLSPIPIGGMMGYNFADSIWLDQ</sequence>
<dbReference type="CDD" id="cd08503">
    <property type="entry name" value="PBP2_NikA_DppA_OppA_like_17"/>
    <property type="match status" value="1"/>
</dbReference>
<feature type="region of interest" description="Disordered" evidence="5">
    <location>
        <begin position="56"/>
        <end position="84"/>
    </location>
</feature>
<dbReference type="PANTHER" id="PTHR30290:SF10">
    <property type="entry name" value="PERIPLASMIC OLIGOPEPTIDE-BINDING PROTEIN-RELATED"/>
    <property type="match status" value="1"/>
</dbReference>
<keyword evidence="6" id="KW-0472">Membrane</keyword>
<gene>
    <name evidence="8" type="ORF">GPL20_25670</name>
</gene>
<evidence type="ECO:0000256" key="6">
    <source>
        <dbReference type="SAM" id="Phobius"/>
    </source>
</evidence>
<keyword evidence="6" id="KW-1133">Transmembrane helix</keyword>
<proteinExistence type="inferred from homology"/>
<name>A0A844TDJ7_9BRAD</name>
<dbReference type="InterPro" id="IPR006311">
    <property type="entry name" value="TAT_signal"/>
</dbReference>
<dbReference type="SUPFAM" id="SSF53850">
    <property type="entry name" value="Periplasmic binding protein-like II"/>
    <property type="match status" value="1"/>
</dbReference>
<dbReference type="PROSITE" id="PS51318">
    <property type="entry name" value="TAT"/>
    <property type="match status" value="1"/>
</dbReference>
<comment type="similarity">
    <text evidence="2">Belongs to the bacterial solute-binding protein 5 family.</text>
</comment>
<dbReference type="EMBL" id="WQNE01000024">
    <property type="protein sequence ID" value="MVT76396.1"/>
    <property type="molecule type" value="Genomic_DNA"/>
</dbReference>